<evidence type="ECO:0000313" key="1">
    <source>
        <dbReference type="EMBL" id="KZL65499.1"/>
    </source>
</evidence>
<evidence type="ECO:0000313" key="2">
    <source>
        <dbReference type="Proteomes" id="UP000076552"/>
    </source>
</evidence>
<name>A0A166NB78_9PEZI</name>
<gene>
    <name evidence="1" type="ORF">CT0861_12330</name>
</gene>
<organism evidence="1 2">
    <name type="scientific">Colletotrichum tofieldiae</name>
    <dbReference type="NCBI Taxonomy" id="708197"/>
    <lineage>
        <taxon>Eukaryota</taxon>
        <taxon>Fungi</taxon>
        <taxon>Dikarya</taxon>
        <taxon>Ascomycota</taxon>
        <taxon>Pezizomycotina</taxon>
        <taxon>Sordariomycetes</taxon>
        <taxon>Hypocreomycetidae</taxon>
        <taxon>Glomerellales</taxon>
        <taxon>Glomerellaceae</taxon>
        <taxon>Colletotrichum</taxon>
        <taxon>Colletotrichum spaethianum species complex</taxon>
    </lineage>
</organism>
<keyword evidence="2" id="KW-1185">Reference proteome</keyword>
<protein>
    <recommendedName>
        <fullName evidence="3">Ankyrin repeat protein</fullName>
    </recommendedName>
</protein>
<dbReference type="EMBL" id="LFIV01000219">
    <property type="protein sequence ID" value="KZL65499.1"/>
    <property type="molecule type" value="Genomic_DNA"/>
</dbReference>
<reference evidence="1 2" key="1">
    <citation type="submission" date="2015-06" db="EMBL/GenBank/DDBJ databases">
        <title>Survival trade-offs in plant roots during colonization by closely related pathogenic and mutualistic fungi.</title>
        <authorList>
            <person name="Hacquard S."/>
            <person name="Kracher B."/>
            <person name="Hiruma K."/>
            <person name="Weinman A."/>
            <person name="Muench P."/>
            <person name="Garrido Oter R."/>
            <person name="Ver Loren van Themaat E."/>
            <person name="Dallerey J.-F."/>
            <person name="Damm U."/>
            <person name="Henrissat B."/>
            <person name="Lespinet O."/>
            <person name="Thon M."/>
            <person name="Kemen E."/>
            <person name="McHardy A.C."/>
            <person name="Schulze-Lefert P."/>
            <person name="O'Connell R.J."/>
        </authorList>
    </citation>
    <scope>NUCLEOTIDE SEQUENCE [LARGE SCALE GENOMIC DNA]</scope>
    <source>
        <strain evidence="1 2">0861</strain>
    </source>
</reference>
<sequence>MRRKTKARKAWKAENKTTAKTKANMAAQSKFLTLTQDVMHLICEYLEPHDVLQLMRTNSTFNAYERSLILHHDMVGIEKRALSWACSKGNIDFARKCLELGYDPNFTTSGTSHHLGSTLKIPAPHFPPYQGHDLSRNNPFAVYIPFSILAQAIMADRPAMVSLLHQYGGRFSGIDLHPINEDERRSVPITPFHLVRSTAMLETILRLDPDLPVDETRWTVNEPILNWIILRGASSGTVRLLLEAGADPDGARLNSPQPELSTPYFRHTFLWPLEAAVFQLDVEMILEACTNHGLDLNRKFRCCSRYGFSNRRSTLLHEALSSNVETEIFLKSLIDAGADSNTRIFCYRDGREKDAVLWILEEIAMYALERTQLTVPEIPDLCRKLRVLVETRSIEATRGMLIDYAISTVNMAQLEIVLHVIHRVIGRFTWGLEALPRLLERGRSLRGDLYYLRNCVFFLIRAGAPVYESINEKSALHKACMLPMESPMDTEDTDLKGYYSEYHSQTSLDELLSRMGNFAKRHENAMAIMIGLLWNGADPTPEDKEGRRPYCLLDVDNICCGGADDLLEQILTA</sequence>
<dbReference type="Gene3D" id="1.25.40.20">
    <property type="entry name" value="Ankyrin repeat-containing domain"/>
    <property type="match status" value="1"/>
</dbReference>
<proteinExistence type="predicted"/>
<dbReference type="SUPFAM" id="SSF48403">
    <property type="entry name" value="Ankyrin repeat"/>
    <property type="match status" value="1"/>
</dbReference>
<dbReference type="AlphaFoldDB" id="A0A166NB78"/>
<accession>A0A166NB78</accession>
<evidence type="ECO:0008006" key="3">
    <source>
        <dbReference type="Google" id="ProtNLM"/>
    </source>
</evidence>
<comment type="caution">
    <text evidence="1">The sequence shown here is derived from an EMBL/GenBank/DDBJ whole genome shotgun (WGS) entry which is preliminary data.</text>
</comment>
<dbReference type="InterPro" id="IPR036770">
    <property type="entry name" value="Ankyrin_rpt-contain_sf"/>
</dbReference>
<dbReference type="Proteomes" id="UP000076552">
    <property type="component" value="Unassembled WGS sequence"/>
</dbReference>